<name>A0A7Z8NQC7_9CELL</name>
<accession>A0A7Z8NQC7</accession>
<reference evidence="2 3" key="1">
    <citation type="submission" date="2019-05" db="EMBL/GenBank/DDBJ databases">
        <title>Genome sequence of Cellulomonas hominis strain CS1.</title>
        <authorList>
            <person name="Belmont J."/>
            <person name="Maclea K.S."/>
        </authorList>
    </citation>
    <scope>NUCLEOTIDE SEQUENCE [LARGE SCALE GENOMIC DNA]</scope>
    <source>
        <strain evidence="2 3">CS1</strain>
    </source>
</reference>
<evidence type="ECO:0000313" key="2">
    <source>
        <dbReference type="EMBL" id="TKR23417.1"/>
    </source>
</evidence>
<dbReference type="InterPro" id="IPR011251">
    <property type="entry name" value="Luciferase-like_dom"/>
</dbReference>
<gene>
    <name evidence="2" type="ORF">FA014_11345</name>
</gene>
<dbReference type="InterPro" id="IPR050766">
    <property type="entry name" value="Bact_Lucif_Oxidored"/>
</dbReference>
<evidence type="ECO:0000313" key="3">
    <source>
        <dbReference type="Proteomes" id="UP000308121"/>
    </source>
</evidence>
<dbReference type="SUPFAM" id="SSF51679">
    <property type="entry name" value="Bacterial luciferase-like"/>
    <property type="match status" value="1"/>
</dbReference>
<comment type="caution">
    <text evidence="2">The sequence shown here is derived from an EMBL/GenBank/DDBJ whole genome shotgun (WGS) entry which is preliminary data.</text>
</comment>
<proteinExistence type="predicted"/>
<dbReference type="Pfam" id="PF00296">
    <property type="entry name" value="Bac_luciferase"/>
    <property type="match status" value="2"/>
</dbReference>
<dbReference type="OrthoDB" id="9780518at2"/>
<dbReference type="InterPro" id="IPR036661">
    <property type="entry name" value="Luciferase-like_sf"/>
</dbReference>
<dbReference type="PANTHER" id="PTHR30137">
    <property type="entry name" value="LUCIFERASE-LIKE MONOOXYGENASE"/>
    <property type="match status" value="1"/>
</dbReference>
<dbReference type="PANTHER" id="PTHR30137:SF6">
    <property type="entry name" value="LUCIFERASE-LIKE MONOOXYGENASE"/>
    <property type="match status" value="1"/>
</dbReference>
<sequence length="406" mass="41783">MSENPRVPLSVLDLAVVPAGGTGAEAVRAAVDLAVDLDRLGYRRVWYAEHHLSPGVGSASPAVLAAAVAARTERIRVGSGAVLLSTTSPLVAAEQFGTIAALHPGRVDLGLGRAFTPPRSAPDGPATEPAAVAPAPAARPVLGPRVVDGLHVPGAPPVDGSDSVLRERLLAQKRVVGASRTPAAFRDELGLVLGLRAGDYAEADGTRHVAPPVEGADFDLWVLASSAGESARVAGELGLPIAANFHVSPATTLDTIAAYRAAFRPGVLDRPYVVVSADVLVAETTARARALATPFADWVLSIRRGAAGAIAYPHPDDAVPWEARDAEERALVADRVDTRVVGAPGHVVDRLATLQRVTGADELLVTTATHDPADARRSFALLAEAWGVAPAAPPAGTDRPALALVP</sequence>
<dbReference type="RefSeq" id="WP_154729788.1">
    <property type="nucleotide sequence ID" value="NZ_SZYE01000084.1"/>
</dbReference>
<dbReference type="GO" id="GO:0005829">
    <property type="term" value="C:cytosol"/>
    <property type="evidence" value="ECO:0007669"/>
    <property type="project" value="TreeGrafter"/>
</dbReference>
<dbReference type="AlphaFoldDB" id="A0A7Z8NQC7"/>
<dbReference type="EMBL" id="SZYE01000084">
    <property type="protein sequence ID" value="TKR23417.1"/>
    <property type="molecule type" value="Genomic_DNA"/>
</dbReference>
<feature type="domain" description="Luciferase-like" evidence="1">
    <location>
        <begin position="194"/>
        <end position="357"/>
    </location>
</feature>
<organism evidence="2 3">
    <name type="scientific">Cellulomonas hominis</name>
    <dbReference type="NCBI Taxonomy" id="156981"/>
    <lineage>
        <taxon>Bacteria</taxon>
        <taxon>Bacillati</taxon>
        <taxon>Actinomycetota</taxon>
        <taxon>Actinomycetes</taxon>
        <taxon>Micrococcales</taxon>
        <taxon>Cellulomonadaceae</taxon>
        <taxon>Cellulomonas</taxon>
    </lineage>
</organism>
<protein>
    <submittedName>
        <fullName evidence="2">LLM class flavin-dependent oxidoreductase</fullName>
    </submittedName>
</protein>
<dbReference type="GO" id="GO:0016705">
    <property type="term" value="F:oxidoreductase activity, acting on paired donors, with incorporation or reduction of molecular oxygen"/>
    <property type="evidence" value="ECO:0007669"/>
    <property type="project" value="InterPro"/>
</dbReference>
<dbReference type="Gene3D" id="3.20.20.30">
    <property type="entry name" value="Luciferase-like domain"/>
    <property type="match status" value="1"/>
</dbReference>
<feature type="domain" description="Luciferase-like" evidence="1">
    <location>
        <begin position="11"/>
        <end position="124"/>
    </location>
</feature>
<dbReference type="Proteomes" id="UP000308121">
    <property type="component" value="Unassembled WGS sequence"/>
</dbReference>
<evidence type="ECO:0000259" key="1">
    <source>
        <dbReference type="Pfam" id="PF00296"/>
    </source>
</evidence>